<proteinExistence type="predicted"/>
<accession>A0A538SNM2</accession>
<evidence type="ECO:0000313" key="1">
    <source>
        <dbReference type="EMBL" id="TMQ52969.1"/>
    </source>
</evidence>
<sequence length="352" mass="38778">MGAGFSALLPLSSQAQIIQVWTHHSTFGDASGAVAMGDSLMFVNNNAYEVLGLFARYPGSSCQSAIYSFDSHPYLGLVVTSGDSSVDIEAAVKMVDSSGTRIYWAGSMSNSKGGNLRPDRSRLFATTVKGDGTGSPPYTLTYVGRYDKLRDDILAWDQNNLHGLGANYFGLVASAANGVSSDLINAFNLEGMTLAPDGTTAYLGLRAPMVNPSGPTTSTSPRTHALITYARTWRRPFWRAHRAPPRRPWHSQHRLHVPRAVCHHGRLLWPRQQPARRSSGFPVVHLVGELPQRAGRARPCVSRRLPPRGLHRAQHPHHCSDRSPAYLRRRRGVYGGRERLLAQHGLHGWHRL</sequence>
<dbReference type="Proteomes" id="UP000317716">
    <property type="component" value="Unassembled WGS sequence"/>
</dbReference>
<name>A0A538SNM2_UNCEI</name>
<organism evidence="1 2">
    <name type="scientific">Eiseniibacteriota bacterium</name>
    <dbReference type="NCBI Taxonomy" id="2212470"/>
    <lineage>
        <taxon>Bacteria</taxon>
        <taxon>Candidatus Eiseniibacteriota</taxon>
    </lineage>
</organism>
<evidence type="ECO:0000313" key="2">
    <source>
        <dbReference type="Proteomes" id="UP000317716"/>
    </source>
</evidence>
<reference evidence="1 2" key="1">
    <citation type="journal article" date="2019" name="Nat. Microbiol.">
        <title>Mediterranean grassland soil C-N compound turnover is dependent on rainfall and depth, and is mediated by genomically divergent microorganisms.</title>
        <authorList>
            <person name="Diamond S."/>
            <person name="Andeer P.F."/>
            <person name="Li Z."/>
            <person name="Crits-Christoph A."/>
            <person name="Burstein D."/>
            <person name="Anantharaman K."/>
            <person name="Lane K.R."/>
            <person name="Thomas B.C."/>
            <person name="Pan C."/>
            <person name="Northen T.R."/>
            <person name="Banfield J.F."/>
        </authorList>
    </citation>
    <scope>NUCLEOTIDE SEQUENCE [LARGE SCALE GENOMIC DNA]</scope>
    <source>
        <strain evidence="1">WS_2</strain>
    </source>
</reference>
<comment type="caution">
    <text evidence="1">The sequence shown here is derived from an EMBL/GenBank/DDBJ whole genome shotgun (WGS) entry which is preliminary data.</text>
</comment>
<gene>
    <name evidence="1" type="ORF">E6K72_08780</name>
</gene>
<protein>
    <submittedName>
        <fullName evidence="1">Uncharacterized protein</fullName>
    </submittedName>
</protein>
<dbReference type="AlphaFoldDB" id="A0A538SNM2"/>
<dbReference type="EMBL" id="VBOS01000309">
    <property type="protein sequence ID" value="TMQ52969.1"/>
    <property type="molecule type" value="Genomic_DNA"/>
</dbReference>